<dbReference type="GO" id="GO:0000978">
    <property type="term" value="F:RNA polymerase II cis-regulatory region sequence-specific DNA binding"/>
    <property type="evidence" value="ECO:0007669"/>
    <property type="project" value="TreeGrafter"/>
</dbReference>
<feature type="domain" description="C2H2-type" evidence="6">
    <location>
        <begin position="21"/>
        <end position="48"/>
    </location>
</feature>
<evidence type="ECO:0000313" key="8">
    <source>
        <dbReference type="Proteomes" id="UP000623542"/>
    </source>
</evidence>
<reference evidence="7" key="1">
    <citation type="submission" date="2019-09" db="EMBL/GenBank/DDBJ databases">
        <title>Bird 10,000 Genomes (B10K) Project - Family phase.</title>
        <authorList>
            <person name="Zhang G."/>
        </authorList>
    </citation>
    <scope>NUCLEOTIDE SEQUENCE</scope>
    <source>
        <strain evidence="7">B10K-IZCAS-20218</strain>
        <tissue evidence="7">Blood</tissue>
    </source>
</reference>
<keyword evidence="2" id="KW-0677">Repeat</keyword>
<dbReference type="Proteomes" id="UP000623542">
    <property type="component" value="Unassembled WGS sequence"/>
</dbReference>
<evidence type="ECO:0000256" key="2">
    <source>
        <dbReference type="ARBA" id="ARBA00022737"/>
    </source>
</evidence>
<dbReference type="PROSITE" id="PS00028">
    <property type="entry name" value="ZINC_FINGER_C2H2_1"/>
    <property type="match status" value="1"/>
</dbReference>
<dbReference type="GO" id="GO:0008270">
    <property type="term" value="F:zinc ion binding"/>
    <property type="evidence" value="ECO:0007669"/>
    <property type="project" value="UniProtKB-KW"/>
</dbReference>
<feature type="non-terminal residue" evidence="7">
    <location>
        <position position="56"/>
    </location>
</feature>
<evidence type="ECO:0000256" key="3">
    <source>
        <dbReference type="ARBA" id="ARBA00022771"/>
    </source>
</evidence>
<dbReference type="EMBL" id="WBNG01003045">
    <property type="protein sequence ID" value="NXD31995.1"/>
    <property type="molecule type" value="Genomic_DNA"/>
</dbReference>
<evidence type="ECO:0000256" key="5">
    <source>
        <dbReference type="PROSITE-ProRule" id="PRU00042"/>
    </source>
</evidence>
<name>A0A851UWI7_9PASS</name>
<dbReference type="OrthoDB" id="9439903at2759"/>
<dbReference type="Gene3D" id="3.30.160.60">
    <property type="entry name" value="Classic Zinc Finger"/>
    <property type="match status" value="3"/>
</dbReference>
<evidence type="ECO:0000256" key="4">
    <source>
        <dbReference type="ARBA" id="ARBA00022833"/>
    </source>
</evidence>
<evidence type="ECO:0000259" key="6">
    <source>
        <dbReference type="PROSITE" id="PS50157"/>
    </source>
</evidence>
<dbReference type="PROSITE" id="PS50157">
    <property type="entry name" value="ZINC_FINGER_C2H2_2"/>
    <property type="match status" value="2"/>
</dbReference>
<protein>
    <submittedName>
        <fullName evidence="7">ZN551 protein</fullName>
    </submittedName>
</protein>
<dbReference type="InterPro" id="IPR013087">
    <property type="entry name" value="Znf_C2H2_type"/>
</dbReference>
<evidence type="ECO:0000313" key="7">
    <source>
        <dbReference type="EMBL" id="NXD31995.1"/>
    </source>
</evidence>
<sequence>GFRDSSALIRHLTLHTGERPYECGKCEKSFRDSTSLIHHQTVHTGEWPYECVECGK</sequence>
<accession>A0A851UWI7</accession>
<dbReference type="FunFam" id="3.30.160.60:FF:000098">
    <property type="entry name" value="Zinc finger protein 614"/>
    <property type="match status" value="1"/>
</dbReference>
<dbReference type="InterPro" id="IPR036236">
    <property type="entry name" value="Znf_C2H2_sf"/>
</dbReference>
<dbReference type="Pfam" id="PF00096">
    <property type="entry name" value="zf-C2H2"/>
    <property type="match status" value="1"/>
</dbReference>
<dbReference type="AlphaFoldDB" id="A0A851UWI7"/>
<dbReference type="GO" id="GO:0000981">
    <property type="term" value="F:DNA-binding transcription factor activity, RNA polymerase II-specific"/>
    <property type="evidence" value="ECO:0007669"/>
    <property type="project" value="TreeGrafter"/>
</dbReference>
<feature type="domain" description="C2H2-type" evidence="6">
    <location>
        <begin position="1"/>
        <end position="20"/>
    </location>
</feature>
<dbReference type="PANTHER" id="PTHR23226:SF394">
    <property type="entry name" value="ZINC FINGER PROTEIN 548"/>
    <property type="match status" value="1"/>
</dbReference>
<keyword evidence="1" id="KW-0479">Metal-binding</keyword>
<comment type="caution">
    <text evidence="7">The sequence shown here is derived from an EMBL/GenBank/DDBJ whole genome shotgun (WGS) entry which is preliminary data.</text>
</comment>
<dbReference type="PANTHER" id="PTHR23226">
    <property type="entry name" value="ZINC FINGER AND SCAN DOMAIN-CONTAINING"/>
    <property type="match status" value="1"/>
</dbReference>
<dbReference type="SMART" id="SM00355">
    <property type="entry name" value="ZnF_C2H2"/>
    <property type="match status" value="1"/>
</dbReference>
<feature type="non-terminal residue" evidence="7">
    <location>
        <position position="1"/>
    </location>
</feature>
<organism evidence="7 8">
    <name type="scientific">Elachura formosa</name>
    <name type="common">spotted wren-babbler</name>
    <dbReference type="NCBI Taxonomy" id="1463973"/>
    <lineage>
        <taxon>Eukaryota</taxon>
        <taxon>Metazoa</taxon>
        <taxon>Chordata</taxon>
        <taxon>Craniata</taxon>
        <taxon>Vertebrata</taxon>
        <taxon>Euteleostomi</taxon>
        <taxon>Archelosauria</taxon>
        <taxon>Archosauria</taxon>
        <taxon>Dinosauria</taxon>
        <taxon>Saurischia</taxon>
        <taxon>Theropoda</taxon>
        <taxon>Coelurosauria</taxon>
        <taxon>Aves</taxon>
        <taxon>Neognathae</taxon>
        <taxon>Neoaves</taxon>
        <taxon>Telluraves</taxon>
        <taxon>Australaves</taxon>
        <taxon>Passeriformes</taxon>
        <taxon>Elachuridae</taxon>
        <taxon>Elachura</taxon>
    </lineage>
</organism>
<proteinExistence type="predicted"/>
<evidence type="ECO:0000256" key="1">
    <source>
        <dbReference type="ARBA" id="ARBA00022723"/>
    </source>
</evidence>
<gene>
    <name evidence="7" type="primary">Znf551_0</name>
    <name evidence="7" type="ORF">ELAFOR_R10074</name>
</gene>
<keyword evidence="4" id="KW-0862">Zinc</keyword>
<keyword evidence="8" id="KW-1185">Reference proteome</keyword>
<dbReference type="SUPFAM" id="SSF57667">
    <property type="entry name" value="beta-beta-alpha zinc fingers"/>
    <property type="match status" value="1"/>
</dbReference>
<keyword evidence="3 5" id="KW-0863">Zinc-finger</keyword>